<name>A0A385TGY7_PAELA</name>
<keyword evidence="2" id="KW-0975">Bacterial flagellum</keyword>
<dbReference type="SUPFAM" id="SSF117143">
    <property type="entry name" value="Flagellar hook protein flgE"/>
    <property type="match status" value="1"/>
</dbReference>
<dbReference type="PANTHER" id="PTHR30435:SF19">
    <property type="entry name" value="FLAGELLAR BASAL-BODY ROD PROTEIN FLGG"/>
    <property type="match status" value="1"/>
</dbReference>
<protein>
    <submittedName>
        <fullName evidence="6">Flagellar hook-basal body protein</fullName>
    </submittedName>
</protein>
<organism evidence="6 7">
    <name type="scientific">Paenibacillus lautus</name>
    <name type="common">Bacillus lautus</name>
    <dbReference type="NCBI Taxonomy" id="1401"/>
    <lineage>
        <taxon>Bacteria</taxon>
        <taxon>Bacillati</taxon>
        <taxon>Bacillota</taxon>
        <taxon>Bacilli</taxon>
        <taxon>Bacillales</taxon>
        <taxon>Paenibacillaceae</taxon>
        <taxon>Paenibacillus</taxon>
    </lineage>
</organism>
<proteinExistence type="inferred from homology"/>
<dbReference type="GO" id="GO:0071978">
    <property type="term" value="P:bacterial-type flagellum-dependent swarming motility"/>
    <property type="evidence" value="ECO:0007669"/>
    <property type="project" value="TreeGrafter"/>
</dbReference>
<evidence type="ECO:0000256" key="1">
    <source>
        <dbReference type="ARBA" id="ARBA00009677"/>
    </source>
</evidence>
<evidence type="ECO:0000259" key="5">
    <source>
        <dbReference type="Pfam" id="PF22692"/>
    </source>
</evidence>
<dbReference type="Pfam" id="PF00460">
    <property type="entry name" value="Flg_bb_rod"/>
    <property type="match status" value="1"/>
</dbReference>
<dbReference type="Pfam" id="PF06429">
    <property type="entry name" value="Flg_bbr_C"/>
    <property type="match status" value="1"/>
</dbReference>
<evidence type="ECO:0000313" key="7">
    <source>
        <dbReference type="Proteomes" id="UP000266552"/>
    </source>
</evidence>
<dbReference type="Pfam" id="PF22692">
    <property type="entry name" value="LlgE_F_G_D1"/>
    <property type="match status" value="1"/>
</dbReference>
<comment type="subcellular location">
    <subcellularLocation>
        <location evidence="2">Bacterial flagellum basal body</location>
    </subcellularLocation>
</comment>
<reference evidence="6 7" key="1">
    <citation type="submission" date="2018-09" db="EMBL/GenBank/DDBJ databases">
        <title>Genome Sequence of Paenibacillus lautus Strain E7593-69, Azo Dye-Degrading Bacteria, Isolated from Commercial Tattoo Inks.</title>
        <authorList>
            <person name="Nho S.W."/>
            <person name="Kim S.-J."/>
            <person name="Kweon O."/>
            <person name="Cerniglia C.E."/>
        </authorList>
    </citation>
    <scope>NUCLEOTIDE SEQUENCE [LARGE SCALE GENOMIC DNA]</scope>
    <source>
        <strain evidence="6 7">E7593-69</strain>
    </source>
</reference>
<dbReference type="InterPro" id="IPR053967">
    <property type="entry name" value="LlgE_F_G-like_D1"/>
</dbReference>
<gene>
    <name evidence="6" type="ORF">D5F53_00370</name>
</gene>
<feature type="domain" description="Flagellar hook protein FlgE/F/G-like D1" evidence="5">
    <location>
        <begin position="96"/>
        <end position="166"/>
    </location>
</feature>
<evidence type="ECO:0000259" key="3">
    <source>
        <dbReference type="Pfam" id="PF00460"/>
    </source>
</evidence>
<dbReference type="InterPro" id="IPR001444">
    <property type="entry name" value="Flag_bb_rod_N"/>
</dbReference>
<feature type="domain" description="Flagellar basal body rod protein N-terminal" evidence="3">
    <location>
        <begin position="8"/>
        <end position="35"/>
    </location>
</feature>
<dbReference type="InterPro" id="IPR010930">
    <property type="entry name" value="Flg_bb/hook_C_dom"/>
</dbReference>
<keyword evidence="6" id="KW-0966">Cell projection</keyword>
<keyword evidence="7" id="KW-1185">Reference proteome</keyword>
<evidence type="ECO:0000259" key="4">
    <source>
        <dbReference type="Pfam" id="PF06429"/>
    </source>
</evidence>
<dbReference type="PANTHER" id="PTHR30435">
    <property type="entry name" value="FLAGELLAR PROTEIN"/>
    <property type="match status" value="1"/>
</dbReference>
<dbReference type="NCBIfam" id="TIGR03506">
    <property type="entry name" value="FlgEFG_subfam"/>
    <property type="match status" value="1"/>
</dbReference>
<dbReference type="Proteomes" id="UP000266552">
    <property type="component" value="Chromosome"/>
</dbReference>
<accession>A0A385TGY7</accession>
<comment type="similarity">
    <text evidence="1 2">Belongs to the flagella basal body rod proteins family.</text>
</comment>
<keyword evidence="6" id="KW-0282">Flagellum</keyword>
<evidence type="ECO:0000256" key="2">
    <source>
        <dbReference type="RuleBase" id="RU362116"/>
    </source>
</evidence>
<dbReference type="InterPro" id="IPR020013">
    <property type="entry name" value="Flagellar_FlgE/F/G"/>
</dbReference>
<evidence type="ECO:0000313" key="6">
    <source>
        <dbReference type="EMBL" id="AYB41842.1"/>
    </source>
</evidence>
<keyword evidence="6" id="KW-0969">Cilium</keyword>
<feature type="domain" description="Flagellar basal-body/hook protein C-terminal" evidence="4">
    <location>
        <begin position="229"/>
        <end position="272"/>
    </location>
</feature>
<sequence>MNNSMISAMVSMNALQQRLDVIADNMANVNTAGYKKKEASFEDVLTQVQGHHKDFDRTGRATPLGYTLGYGMRLSSVVPNMEQGAMKETGNPLDLMIDGQAMFAVQGDGAIGYTREGGFHVSPDVRNPNNLLLVNSQGYPVLDVNDNPISLPAKGKVAINERGQIIVETPTGGRTAPYATLKLVELERPEGLVAVGDNLFVLGNGLAEGDVFDTTPPAPGEPPKSKVLSGFVEQSNVNLTDELTKMMEVQRAYQLTARALSSSDTMMNLANTMRG</sequence>
<dbReference type="InterPro" id="IPR037925">
    <property type="entry name" value="FlgE/F/G-like"/>
</dbReference>
<dbReference type="KEGG" id="plw:D5F53_00370"/>
<dbReference type="AlphaFoldDB" id="A0A385TGY7"/>
<dbReference type="RefSeq" id="WP_119846155.1">
    <property type="nucleotide sequence ID" value="NZ_CP032412.1"/>
</dbReference>
<dbReference type="EMBL" id="CP032412">
    <property type="protein sequence ID" value="AYB41842.1"/>
    <property type="molecule type" value="Genomic_DNA"/>
</dbReference>
<dbReference type="GO" id="GO:0009425">
    <property type="term" value="C:bacterial-type flagellum basal body"/>
    <property type="evidence" value="ECO:0007669"/>
    <property type="project" value="UniProtKB-SubCell"/>
</dbReference>